<proteinExistence type="predicted"/>
<name>A0A0H3ZZD0_9GAMM</name>
<dbReference type="AlphaFoldDB" id="A0A0H3ZZD0"/>
<sequence>MKQIYNIKNRYSITALLPILARWRAQAARTGRNTPKLTD</sequence>
<accession>A0A0H3ZZD0</accession>
<dbReference type="EMBL" id="KP795616">
    <property type="protein sequence ID" value="AKN38831.1"/>
    <property type="molecule type" value="Genomic_DNA"/>
</dbReference>
<protein>
    <submittedName>
        <fullName evidence="1">Uncharacterized protein</fullName>
    </submittedName>
</protein>
<organism evidence="1">
    <name type="scientific">Enterovibrio sp. FF_113</name>
    <dbReference type="NCBI Taxonomy" id="1660266"/>
    <lineage>
        <taxon>Bacteria</taxon>
        <taxon>Pseudomonadati</taxon>
        <taxon>Pseudomonadota</taxon>
        <taxon>Gammaproteobacteria</taxon>
        <taxon>Vibrionales</taxon>
        <taxon>Vibrionaceae</taxon>
        <taxon>Enterovibrio</taxon>
    </lineage>
</organism>
<evidence type="ECO:0000313" key="1">
    <source>
        <dbReference type="EMBL" id="AKN38831.1"/>
    </source>
</evidence>
<reference evidence="1" key="1">
    <citation type="journal article" date="2015" name="MBio">
        <title>Eco-Evolutionary Dynamics of Episomes among Ecologically Cohesive Bacterial Populations.</title>
        <authorList>
            <person name="Xue H."/>
            <person name="Cordero O.X."/>
            <person name="Camas F.M."/>
            <person name="Trimble W."/>
            <person name="Meyer F."/>
            <person name="Guglielmini J."/>
            <person name="Rocha E.P."/>
            <person name="Polz M.F."/>
        </authorList>
    </citation>
    <scope>NUCLEOTIDE SEQUENCE</scope>
    <source>
        <strain evidence="1">FF_113</strain>
    </source>
</reference>